<dbReference type="PROSITE" id="PS51186">
    <property type="entry name" value="GNAT"/>
    <property type="match status" value="1"/>
</dbReference>
<proteinExistence type="predicted"/>
<dbReference type="Proteomes" id="UP000811282">
    <property type="component" value="Unassembled WGS sequence"/>
</dbReference>
<evidence type="ECO:0000313" key="3">
    <source>
        <dbReference type="Proteomes" id="UP000811282"/>
    </source>
</evidence>
<name>A0ABS5YAT6_9GAMM</name>
<protein>
    <submittedName>
        <fullName evidence="2">GNAT family N-acetyltransferase</fullName>
    </submittedName>
</protein>
<keyword evidence="3" id="KW-1185">Reference proteome</keyword>
<sequence length="154" mass="17184">MQFTTLADHPCHQQAVTDWLWQAFGHGASLAFCAAIVESSLRSEGLPITFIALAGEKLVGTDGLWRCDLLSRQDLTPWLSALYIDAPARGQGVGAALQRHVIEYSRRAGFDVLYLYATFAGYYERHGWEYLGDGVDYPDRAVRLYRQRLAGSQA</sequence>
<accession>A0ABS5YAT6</accession>
<dbReference type="EMBL" id="JAFJYC010000001">
    <property type="protein sequence ID" value="MBT9432082.1"/>
    <property type="molecule type" value="Genomic_DNA"/>
</dbReference>
<dbReference type="Gene3D" id="3.40.630.30">
    <property type="match status" value="1"/>
</dbReference>
<feature type="domain" description="N-acetyltransferase" evidence="1">
    <location>
        <begin position="1"/>
        <end position="149"/>
    </location>
</feature>
<dbReference type="SUPFAM" id="SSF55729">
    <property type="entry name" value="Acyl-CoA N-acyltransferases (Nat)"/>
    <property type="match status" value="1"/>
</dbReference>
<dbReference type="Pfam" id="PF00583">
    <property type="entry name" value="Acetyltransf_1"/>
    <property type="match status" value="1"/>
</dbReference>
<dbReference type="InterPro" id="IPR000182">
    <property type="entry name" value="GNAT_dom"/>
</dbReference>
<reference evidence="2 3" key="1">
    <citation type="journal article" date="2021" name="Genome Biol. Evol.">
        <title>The evolution of interdependence in a four-way mealybug symbiosis.</title>
        <authorList>
            <person name="Garber A.I."/>
            <person name="Kupper M."/>
            <person name="Laetsch D.R."/>
            <person name="Weldon S.R."/>
            <person name="Ladinsky M.S."/>
            <person name="Bjorkman P.J."/>
            <person name="McCutcheon J.P."/>
        </authorList>
    </citation>
    <scope>NUCLEOTIDE SEQUENCE [LARGE SCALE GENOMIC DNA]</scope>
    <source>
        <strain evidence="2">SOD</strain>
    </source>
</reference>
<organism evidence="2 3">
    <name type="scientific">Candidatus Sodalis endolongispinus</name>
    <dbReference type="NCBI Taxonomy" id="2812662"/>
    <lineage>
        <taxon>Bacteria</taxon>
        <taxon>Pseudomonadati</taxon>
        <taxon>Pseudomonadota</taxon>
        <taxon>Gammaproteobacteria</taxon>
        <taxon>Enterobacterales</taxon>
        <taxon>Bruguierivoracaceae</taxon>
        <taxon>Sodalis</taxon>
    </lineage>
</organism>
<comment type="caution">
    <text evidence="2">The sequence shown here is derived from an EMBL/GenBank/DDBJ whole genome shotgun (WGS) entry which is preliminary data.</text>
</comment>
<evidence type="ECO:0000313" key="2">
    <source>
        <dbReference type="EMBL" id="MBT9432082.1"/>
    </source>
</evidence>
<dbReference type="CDD" id="cd04301">
    <property type="entry name" value="NAT_SF"/>
    <property type="match status" value="1"/>
</dbReference>
<gene>
    <name evidence="2" type="ORF">JZM24_08015</name>
</gene>
<evidence type="ECO:0000259" key="1">
    <source>
        <dbReference type="PROSITE" id="PS51186"/>
    </source>
</evidence>
<dbReference type="InterPro" id="IPR016181">
    <property type="entry name" value="Acyl_CoA_acyltransferase"/>
</dbReference>